<dbReference type="PANTHER" id="PTHR24088:SF0">
    <property type="entry name" value="SMALL RIBOSOMAL SUBUNIT PROTEIN US17M"/>
    <property type="match status" value="1"/>
</dbReference>
<dbReference type="PANTHER" id="PTHR24088">
    <property type="entry name" value="28S RIBOSOMAL PROTEIN S17, MITOCHONDRIAL"/>
    <property type="match status" value="1"/>
</dbReference>
<dbReference type="STRING" id="1965070.A0A443QNZ3"/>
<dbReference type="GO" id="GO:0032543">
    <property type="term" value="P:mitochondrial translation"/>
    <property type="evidence" value="ECO:0007669"/>
    <property type="project" value="TreeGrafter"/>
</dbReference>
<keyword evidence="5" id="KW-1185">Reference proteome</keyword>
<dbReference type="InterPro" id="IPR000266">
    <property type="entry name" value="Ribosomal_uS17"/>
</dbReference>
<comment type="similarity">
    <text evidence="1">Belongs to the universal ribosomal protein uS17 family.</text>
</comment>
<gene>
    <name evidence="4" type="ORF">B4U79_11724</name>
</gene>
<dbReference type="OrthoDB" id="274752at2759"/>
<protein>
    <submittedName>
        <fullName evidence="4">Carrier protein-like protein</fullName>
    </submittedName>
</protein>
<dbReference type="GO" id="GO:0003735">
    <property type="term" value="F:structural constituent of ribosome"/>
    <property type="evidence" value="ECO:0007669"/>
    <property type="project" value="InterPro"/>
</dbReference>
<evidence type="ECO:0000256" key="3">
    <source>
        <dbReference type="ARBA" id="ARBA00023274"/>
    </source>
</evidence>
<dbReference type="Proteomes" id="UP000285301">
    <property type="component" value="Unassembled WGS sequence"/>
</dbReference>
<proteinExistence type="inferred from homology"/>
<dbReference type="SUPFAM" id="SSF50249">
    <property type="entry name" value="Nucleic acid-binding proteins"/>
    <property type="match status" value="1"/>
</dbReference>
<dbReference type="Gene3D" id="2.40.50.140">
    <property type="entry name" value="Nucleic acid-binding proteins"/>
    <property type="match status" value="1"/>
</dbReference>
<evidence type="ECO:0000313" key="5">
    <source>
        <dbReference type="Proteomes" id="UP000285301"/>
    </source>
</evidence>
<reference evidence="4 5" key="1">
    <citation type="journal article" date="2018" name="Gigascience">
        <title>Genomes of trombidid mites reveal novel predicted allergens and laterally-transferred genes associated with secondary metabolism.</title>
        <authorList>
            <person name="Dong X."/>
            <person name="Chaisiri K."/>
            <person name="Xia D."/>
            <person name="Armstrong S.D."/>
            <person name="Fang Y."/>
            <person name="Donnelly M.J."/>
            <person name="Kadowaki T."/>
            <person name="McGarry J.W."/>
            <person name="Darby A.C."/>
            <person name="Makepeace B.L."/>
        </authorList>
    </citation>
    <scope>NUCLEOTIDE SEQUENCE [LARGE SCALE GENOMIC DNA]</scope>
    <source>
        <strain evidence="4">UoL-WK</strain>
    </source>
</reference>
<name>A0A443QNZ3_9ACAR</name>
<dbReference type="EMBL" id="NCKU01005291">
    <property type="protein sequence ID" value="RWS04753.1"/>
    <property type="molecule type" value="Genomic_DNA"/>
</dbReference>
<dbReference type="AlphaFoldDB" id="A0A443QNZ3"/>
<organism evidence="4 5">
    <name type="scientific">Dinothrombium tinctorium</name>
    <dbReference type="NCBI Taxonomy" id="1965070"/>
    <lineage>
        <taxon>Eukaryota</taxon>
        <taxon>Metazoa</taxon>
        <taxon>Ecdysozoa</taxon>
        <taxon>Arthropoda</taxon>
        <taxon>Chelicerata</taxon>
        <taxon>Arachnida</taxon>
        <taxon>Acari</taxon>
        <taxon>Acariformes</taxon>
        <taxon>Trombidiformes</taxon>
        <taxon>Prostigmata</taxon>
        <taxon>Anystina</taxon>
        <taxon>Parasitengona</taxon>
        <taxon>Trombidioidea</taxon>
        <taxon>Trombidiidae</taxon>
        <taxon>Dinothrombium</taxon>
    </lineage>
</organism>
<sequence length="114" mass="13507">MSLLLCRCLERTMKQTIKVMIPKLKFDSFLNMHFRENDLMLVHDKNEICEPNDWILVRELPEKLSLKVKHTVEKVVYKSGHIVDPLTGKKSLGYEYVEDIEKLSRFTNEELAKR</sequence>
<dbReference type="InterPro" id="IPR039193">
    <property type="entry name" value="Ribosomal_uS17m_metazoa"/>
</dbReference>
<dbReference type="InterPro" id="IPR012340">
    <property type="entry name" value="NA-bd_OB-fold"/>
</dbReference>
<dbReference type="Pfam" id="PF00366">
    <property type="entry name" value="Ribosomal_S17"/>
    <property type="match status" value="1"/>
</dbReference>
<accession>A0A443QNZ3</accession>
<keyword evidence="2" id="KW-0689">Ribosomal protein</keyword>
<comment type="caution">
    <text evidence="4">The sequence shown here is derived from an EMBL/GenBank/DDBJ whole genome shotgun (WGS) entry which is preliminary data.</text>
</comment>
<evidence type="ECO:0000313" key="4">
    <source>
        <dbReference type="EMBL" id="RWS04753.1"/>
    </source>
</evidence>
<dbReference type="GO" id="GO:0005763">
    <property type="term" value="C:mitochondrial small ribosomal subunit"/>
    <property type="evidence" value="ECO:0007669"/>
    <property type="project" value="InterPro"/>
</dbReference>
<keyword evidence="3" id="KW-0687">Ribonucleoprotein</keyword>
<evidence type="ECO:0000256" key="1">
    <source>
        <dbReference type="ARBA" id="ARBA00010254"/>
    </source>
</evidence>
<evidence type="ECO:0000256" key="2">
    <source>
        <dbReference type="ARBA" id="ARBA00022980"/>
    </source>
</evidence>